<gene>
    <name evidence="1" type="ORF">R4I43_28140</name>
</gene>
<organism evidence="1 2">
    <name type="scientific">Saccharopolyspora mangrovi</name>
    <dbReference type="NCBI Taxonomy" id="3082379"/>
    <lineage>
        <taxon>Bacteria</taxon>
        <taxon>Bacillati</taxon>
        <taxon>Actinomycetota</taxon>
        <taxon>Actinomycetes</taxon>
        <taxon>Pseudonocardiales</taxon>
        <taxon>Pseudonocardiaceae</taxon>
        <taxon>Saccharopolyspora</taxon>
    </lineage>
</organism>
<proteinExistence type="predicted"/>
<comment type="caution">
    <text evidence="1">The sequence shown here is derived from an EMBL/GenBank/DDBJ whole genome shotgun (WGS) entry which is preliminary data.</text>
</comment>
<accession>A0ABU6AI92</accession>
<name>A0ABU6AI92_9PSEU</name>
<reference evidence="1 2" key="1">
    <citation type="submission" date="2023-10" db="EMBL/GenBank/DDBJ databases">
        <title>Saccharopolyspora sp. nov., isolated from mangrove soil.</title>
        <authorList>
            <person name="Lu Y."/>
            <person name="Liu W."/>
        </authorList>
    </citation>
    <scope>NUCLEOTIDE SEQUENCE [LARGE SCALE GENOMIC DNA]</scope>
    <source>
        <strain evidence="1 2">S2-29</strain>
    </source>
</reference>
<dbReference type="EMBL" id="JAWLNX010000026">
    <property type="protein sequence ID" value="MEB3371284.1"/>
    <property type="molecule type" value="Genomic_DNA"/>
</dbReference>
<dbReference type="Proteomes" id="UP001327093">
    <property type="component" value="Unassembled WGS sequence"/>
</dbReference>
<keyword evidence="2" id="KW-1185">Reference proteome</keyword>
<sequence>MAGRLCPNALLEDGRRFDDVAGGRFAVVTEDNPDANTRVDLERRGAQLVTVDAGSALQRWLRRAHARAAVVRPDGTVMRAGRDLSELCSAVPAFRVGTDRLAKEP</sequence>
<protein>
    <submittedName>
        <fullName evidence="1">Uncharacterized protein</fullName>
    </submittedName>
</protein>
<dbReference type="Gene3D" id="3.40.30.120">
    <property type="match status" value="1"/>
</dbReference>
<evidence type="ECO:0000313" key="1">
    <source>
        <dbReference type="EMBL" id="MEB3371284.1"/>
    </source>
</evidence>
<evidence type="ECO:0000313" key="2">
    <source>
        <dbReference type="Proteomes" id="UP001327093"/>
    </source>
</evidence>